<keyword evidence="3" id="KW-1185">Reference proteome</keyword>
<dbReference type="RefSeq" id="WP_075011127.1">
    <property type="nucleotide sequence ID" value="NZ_FOAP01000032.1"/>
</dbReference>
<keyword evidence="1" id="KW-0812">Transmembrane</keyword>
<evidence type="ECO:0000313" key="2">
    <source>
        <dbReference type="EMBL" id="SEN17273.1"/>
    </source>
</evidence>
<feature type="transmembrane region" description="Helical" evidence="1">
    <location>
        <begin position="76"/>
        <end position="96"/>
    </location>
</feature>
<sequence length="186" mass="19405">MAEVMTGNRRGKGWRIALWLGAGALLLVPAVAMQFTPEVQWDKTDFLLMGALIAAVGGAIEFLMRRANSPAYRAGAALTLVTSFLLIWVNLAAGIIGTEDHGANLLYAGVLAILAGGALRSHFRPRGMMHTLVAVAAAQAAIGAAAVLAGWGVEGPNWPRDVIGANGMFAALWLASATLFGRAARI</sequence>
<dbReference type="Proteomes" id="UP000182719">
    <property type="component" value="Unassembled WGS sequence"/>
</dbReference>
<evidence type="ECO:0000256" key="1">
    <source>
        <dbReference type="SAM" id="Phobius"/>
    </source>
</evidence>
<name>A0A1H8ECS3_STIAU</name>
<organism evidence="2 3">
    <name type="scientific">Stigmatella aurantiaca</name>
    <dbReference type="NCBI Taxonomy" id="41"/>
    <lineage>
        <taxon>Bacteria</taxon>
        <taxon>Pseudomonadati</taxon>
        <taxon>Myxococcota</taxon>
        <taxon>Myxococcia</taxon>
        <taxon>Myxococcales</taxon>
        <taxon>Cystobacterineae</taxon>
        <taxon>Archangiaceae</taxon>
        <taxon>Stigmatella</taxon>
    </lineage>
</organism>
<feature type="transmembrane region" description="Helical" evidence="1">
    <location>
        <begin position="102"/>
        <end position="119"/>
    </location>
</feature>
<keyword evidence="1" id="KW-0472">Membrane</keyword>
<reference evidence="3" key="1">
    <citation type="submission" date="2016-10" db="EMBL/GenBank/DDBJ databases">
        <authorList>
            <person name="Varghese N."/>
            <person name="Submissions S."/>
        </authorList>
    </citation>
    <scope>NUCLEOTIDE SEQUENCE [LARGE SCALE GENOMIC DNA]</scope>
    <source>
        <strain evidence="3">DSM 17044</strain>
    </source>
</reference>
<dbReference type="AlphaFoldDB" id="A0A1H8ECS3"/>
<proteinExistence type="predicted"/>
<accession>A0A1H8ECS3</accession>
<gene>
    <name evidence="2" type="ORF">SAMN05444354_13277</name>
</gene>
<protein>
    <submittedName>
        <fullName evidence="2">Uncharacterized protein</fullName>
    </submittedName>
</protein>
<keyword evidence="1" id="KW-1133">Transmembrane helix</keyword>
<feature type="transmembrane region" description="Helical" evidence="1">
    <location>
        <begin position="163"/>
        <end position="181"/>
    </location>
</feature>
<feature type="transmembrane region" description="Helical" evidence="1">
    <location>
        <begin position="131"/>
        <end position="151"/>
    </location>
</feature>
<feature type="transmembrane region" description="Helical" evidence="1">
    <location>
        <begin position="48"/>
        <end position="64"/>
    </location>
</feature>
<dbReference type="EMBL" id="FOAP01000032">
    <property type="protein sequence ID" value="SEN17273.1"/>
    <property type="molecule type" value="Genomic_DNA"/>
</dbReference>
<evidence type="ECO:0000313" key="3">
    <source>
        <dbReference type="Proteomes" id="UP000182719"/>
    </source>
</evidence>